<organism evidence="2 3">
    <name type="scientific">Phytophthora aleatoria</name>
    <dbReference type="NCBI Taxonomy" id="2496075"/>
    <lineage>
        <taxon>Eukaryota</taxon>
        <taxon>Sar</taxon>
        <taxon>Stramenopiles</taxon>
        <taxon>Oomycota</taxon>
        <taxon>Peronosporomycetes</taxon>
        <taxon>Peronosporales</taxon>
        <taxon>Peronosporaceae</taxon>
        <taxon>Phytophthora</taxon>
    </lineage>
</organism>
<feature type="region of interest" description="Disordered" evidence="1">
    <location>
        <begin position="1"/>
        <end position="25"/>
    </location>
</feature>
<evidence type="ECO:0000313" key="3">
    <source>
        <dbReference type="Proteomes" id="UP000709295"/>
    </source>
</evidence>
<evidence type="ECO:0000313" key="2">
    <source>
        <dbReference type="EMBL" id="KAG6957092.1"/>
    </source>
</evidence>
<reference evidence="2" key="1">
    <citation type="submission" date="2021-01" db="EMBL/GenBank/DDBJ databases">
        <title>Phytophthora aleatoria, a newly-described species from Pinus radiata is distinct from Phytophthora cactorum isolates based on comparative genomics.</title>
        <authorList>
            <person name="Mcdougal R."/>
            <person name="Panda P."/>
            <person name="Williams N."/>
            <person name="Studholme D.J."/>
        </authorList>
    </citation>
    <scope>NUCLEOTIDE SEQUENCE</scope>
    <source>
        <strain evidence="2">NZFS 4037</strain>
    </source>
</reference>
<evidence type="ECO:0000256" key="1">
    <source>
        <dbReference type="SAM" id="MobiDB-lite"/>
    </source>
</evidence>
<dbReference type="AlphaFoldDB" id="A0A8J5J4N9"/>
<comment type="caution">
    <text evidence="2">The sequence shown here is derived from an EMBL/GenBank/DDBJ whole genome shotgun (WGS) entry which is preliminary data.</text>
</comment>
<keyword evidence="3" id="KW-1185">Reference proteome</keyword>
<name>A0A8J5J4N9_9STRA</name>
<dbReference type="Proteomes" id="UP000709295">
    <property type="component" value="Unassembled WGS sequence"/>
</dbReference>
<proteinExistence type="predicted"/>
<protein>
    <submittedName>
        <fullName evidence="2">Uncharacterized protein</fullName>
    </submittedName>
</protein>
<dbReference type="EMBL" id="JAENGY010000755">
    <property type="protein sequence ID" value="KAG6957092.1"/>
    <property type="molecule type" value="Genomic_DNA"/>
</dbReference>
<feature type="compositionally biased region" description="Polar residues" evidence="1">
    <location>
        <begin position="1"/>
        <end position="10"/>
    </location>
</feature>
<gene>
    <name evidence="2" type="ORF">JG688_00011117</name>
</gene>
<sequence>MDNYSQSPENGSEEADGELPVVTDGEDVEERIVVPIDTSDWDSTGSATISAAANAYIVAIMDSNGLHLVDEKEPSARTEITVNLDYFLSLKHKS</sequence>
<accession>A0A8J5J4N9</accession>